<feature type="transmembrane region" description="Helical" evidence="11">
    <location>
        <begin position="12"/>
        <end position="36"/>
    </location>
</feature>
<keyword evidence="7 9" id="KW-0063">Aspartyl esterase</keyword>
<dbReference type="InterPro" id="IPR033131">
    <property type="entry name" value="Pectinesterase_Asp_AS"/>
</dbReference>
<comment type="similarity">
    <text evidence="3">In the N-terminal section; belongs to the PMEI family.</text>
</comment>
<feature type="compositionally biased region" description="Low complexity" evidence="10">
    <location>
        <begin position="44"/>
        <end position="54"/>
    </location>
</feature>
<gene>
    <name evidence="14" type="primary">LOC107411835</name>
</gene>
<dbReference type="InterPro" id="IPR000070">
    <property type="entry name" value="Pectinesterase_cat"/>
</dbReference>
<evidence type="ECO:0000313" key="14">
    <source>
        <dbReference type="RefSeq" id="XP_015874990.2"/>
    </source>
</evidence>
<evidence type="ECO:0000256" key="2">
    <source>
        <dbReference type="ARBA" id="ARBA00005184"/>
    </source>
</evidence>
<comment type="pathway">
    <text evidence="2 9">Glycan metabolism; pectin degradation; 2-dehydro-3-deoxy-D-gluconate from pectin: step 1/5.</text>
</comment>
<keyword evidence="5 9" id="KW-0134">Cell wall</keyword>
<keyword evidence="11" id="KW-0812">Transmembrane</keyword>
<feature type="region of interest" description="Disordered" evidence="10">
    <location>
        <begin position="38"/>
        <end position="58"/>
    </location>
</feature>
<feature type="domain" description="Pectinesterase inhibitor" evidence="12">
    <location>
        <begin position="59"/>
        <end position="209"/>
    </location>
</feature>
<dbReference type="InParanoid" id="A0A6P3ZBS1"/>
<dbReference type="Gene3D" id="2.160.20.10">
    <property type="entry name" value="Single-stranded right-handed beta-helix, Pectin lyase-like"/>
    <property type="match status" value="1"/>
</dbReference>
<feature type="active site" evidence="8">
    <location>
        <position position="419"/>
    </location>
</feature>
<evidence type="ECO:0000256" key="6">
    <source>
        <dbReference type="ARBA" id="ARBA00022801"/>
    </source>
</evidence>
<dbReference type="PANTHER" id="PTHR31707">
    <property type="entry name" value="PECTINESTERASE"/>
    <property type="match status" value="1"/>
</dbReference>
<organism evidence="13 14">
    <name type="scientific">Ziziphus jujuba</name>
    <name type="common">Chinese jujube</name>
    <name type="synonym">Ziziphus sativa</name>
    <dbReference type="NCBI Taxonomy" id="326968"/>
    <lineage>
        <taxon>Eukaryota</taxon>
        <taxon>Viridiplantae</taxon>
        <taxon>Streptophyta</taxon>
        <taxon>Embryophyta</taxon>
        <taxon>Tracheophyta</taxon>
        <taxon>Spermatophyta</taxon>
        <taxon>Magnoliopsida</taxon>
        <taxon>eudicotyledons</taxon>
        <taxon>Gunneridae</taxon>
        <taxon>Pentapetalae</taxon>
        <taxon>rosids</taxon>
        <taxon>fabids</taxon>
        <taxon>Rosales</taxon>
        <taxon>Rhamnaceae</taxon>
        <taxon>Paliureae</taxon>
        <taxon>Ziziphus</taxon>
    </lineage>
</organism>
<dbReference type="Proteomes" id="UP001652623">
    <property type="component" value="Chromosome 10"/>
</dbReference>
<evidence type="ECO:0000256" key="9">
    <source>
        <dbReference type="RuleBase" id="RU000589"/>
    </source>
</evidence>
<dbReference type="Gene3D" id="1.20.140.40">
    <property type="entry name" value="Invertase/pectin methylesterase inhibitor family protein"/>
    <property type="match status" value="1"/>
</dbReference>
<dbReference type="InterPro" id="IPR018040">
    <property type="entry name" value="Pectinesterase_Tyr_AS"/>
</dbReference>
<evidence type="ECO:0000259" key="12">
    <source>
        <dbReference type="SMART" id="SM00856"/>
    </source>
</evidence>
<comment type="subcellular location">
    <subcellularLocation>
        <location evidence="1 9">Secreted</location>
        <location evidence="1 9">Cell wall</location>
    </subcellularLocation>
</comment>
<dbReference type="SMART" id="SM00856">
    <property type="entry name" value="PMEI"/>
    <property type="match status" value="1"/>
</dbReference>
<dbReference type="GO" id="GO:0030599">
    <property type="term" value="F:pectinesterase activity"/>
    <property type="evidence" value="ECO:0007669"/>
    <property type="project" value="UniProtKB-UniRule"/>
</dbReference>
<evidence type="ECO:0000256" key="7">
    <source>
        <dbReference type="ARBA" id="ARBA00023085"/>
    </source>
</evidence>
<evidence type="ECO:0000256" key="10">
    <source>
        <dbReference type="SAM" id="MobiDB-lite"/>
    </source>
</evidence>
<keyword evidence="9" id="KW-0961">Cell wall biogenesis/degradation</keyword>
<sequence>MSYGDDGKRRRRYAIIGVSSLLLVAMVVAVTVGVSLKNNDDDSSSTNNGNKNGKAQVSTSMKAIKSICKSTDYKQECVDSLHGVNTTDPTKLVQAAFQVAATKIKEAAKKSITLQQLQKDPRTKMALDQCKQLMEYSVDEFKRSVEKLGDFDVSKVDEMLMDLKIWLSAVITYQETCLDGFQNTTGDAAEKMKKAMQSSMHLSSNGLAMVSEISNLLTDLDIPGISKRRLLSSDNPIPILGHGEINIDLDWAEAGVRRLLSASNGKIKPDVVVAKDGSGQFKSIKEALQKVPKMNKKPFVIYIKSGVYKEYVTVERSMTNVVFIGDGPTRTRITGNKNYVDGFLTSLTATVVILGDNFMARNIGFENSAGPSKHQAVALRVNADNAVLYQCAMDGYQDTLYTHAKRQFYRECTISGTIDFVFGDAAAIFQKCTFIVRRPMDNQQCIVTAQGRKERRQASAIIIQEGKFVADPEYYPLRFKLKAYLGRPWKEYSRTIIMESTIDDLIDPQGWLPWAGDYGLKTCFYSEYNNKGAGAAMDKRAKWKGVKPMTPQHALDFTVGRFYKGYDWLKASGVPFATGMMSSAKA</sequence>
<dbReference type="GO" id="GO:0042545">
    <property type="term" value="P:cell wall modification"/>
    <property type="evidence" value="ECO:0007669"/>
    <property type="project" value="UniProtKB-UniRule"/>
</dbReference>
<accession>A0A6P3ZBS1</accession>
<dbReference type="NCBIfam" id="TIGR01614">
    <property type="entry name" value="PME_inhib"/>
    <property type="match status" value="1"/>
</dbReference>
<proteinExistence type="inferred from homology"/>
<evidence type="ECO:0000256" key="3">
    <source>
        <dbReference type="ARBA" id="ARBA00006027"/>
    </source>
</evidence>
<comment type="similarity">
    <text evidence="4">In the C-terminal section; belongs to the pectinesterase family.</text>
</comment>
<dbReference type="KEGG" id="zju:107411835"/>
<dbReference type="GO" id="GO:0045490">
    <property type="term" value="P:pectin catabolic process"/>
    <property type="evidence" value="ECO:0007669"/>
    <property type="project" value="UniProtKB-UniRule"/>
</dbReference>
<evidence type="ECO:0000256" key="5">
    <source>
        <dbReference type="ARBA" id="ARBA00022512"/>
    </source>
</evidence>
<evidence type="ECO:0000256" key="4">
    <source>
        <dbReference type="ARBA" id="ARBA00007786"/>
    </source>
</evidence>
<reference evidence="14" key="1">
    <citation type="submission" date="2025-08" db="UniProtKB">
        <authorList>
            <consortium name="RefSeq"/>
        </authorList>
    </citation>
    <scope>IDENTIFICATION</scope>
    <source>
        <tissue evidence="14">Seedling</tissue>
    </source>
</reference>
<dbReference type="UniPathway" id="UPA00545">
    <property type="reaction ID" value="UER00823"/>
</dbReference>
<dbReference type="InterPro" id="IPR012334">
    <property type="entry name" value="Pectin_lyas_fold"/>
</dbReference>
<dbReference type="InterPro" id="IPR006501">
    <property type="entry name" value="Pectinesterase_inhib_dom"/>
</dbReference>
<name>A0A6P3ZBS1_ZIZJJ</name>
<dbReference type="Pfam" id="PF01095">
    <property type="entry name" value="Pectinesterase"/>
    <property type="match status" value="1"/>
</dbReference>
<dbReference type="AlphaFoldDB" id="A0A6P3ZBS1"/>
<dbReference type="SUPFAM" id="SSF51126">
    <property type="entry name" value="Pectin lyase-like"/>
    <property type="match status" value="1"/>
</dbReference>
<evidence type="ECO:0000313" key="13">
    <source>
        <dbReference type="Proteomes" id="UP001652623"/>
    </source>
</evidence>
<dbReference type="CDD" id="cd15798">
    <property type="entry name" value="PMEI-like_3"/>
    <property type="match status" value="1"/>
</dbReference>
<comment type="function">
    <text evidence="9">Acts in the modification of cell walls via demethylesterification of cell wall pectin.</text>
</comment>
<keyword evidence="11" id="KW-1133">Transmembrane helix</keyword>
<keyword evidence="13" id="KW-1185">Reference proteome</keyword>
<dbReference type="GO" id="GO:0004857">
    <property type="term" value="F:enzyme inhibitor activity"/>
    <property type="evidence" value="ECO:0007669"/>
    <property type="project" value="InterPro"/>
</dbReference>
<dbReference type="SUPFAM" id="SSF101148">
    <property type="entry name" value="Plant invertase/pectin methylesterase inhibitor"/>
    <property type="match status" value="1"/>
</dbReference>
<dbReference type="RefSeq" id="XP_015874990.2">
    <property type="nucleotide sequence ID" value="XM_016019504.4"/>
</dbReference>
<evidence type="ECO:0000256" key="11">
    <source>
        <dbReference type="SAM" id="Phobius"/>
    </source>
</evidence>
<keyword evidence="9" id="KW-0964">Secreted</keyword>
<protein>
    <recommendedName>
        <fullName evidence="9">Pectinesterase</fullName>
        <ecNumber evidence="9">3.1.1.11</ecNumber>
    </recommendedName>
</protein>
<dbReference type="PROSITE" id="PS00800">
    <property type="entry name" value="PECTINESTERASE_1"/>
    <property type="match status" value="1"/>
</dbReference>
<dbReference type="PROSITE" id="PS00503">
    <property type="entry name" value="PECTINESTERASE_2"/>
    <property type="match status" value="1"/>
</dbReference>
<dbReference type="InterPro" id="IPR011050">
    <property type="entry name" value="Pectin_lyase_fold/virulence"/>
</dbReference>
<evidence type="ECO:0000256" key="1">
    <source>
        <dbReference type="ARBA" id="ARBA00004191"/>
    </source>
</evidence>
<dbReference type="GeneID" id="107411835"/>
<evidence type="ECO:0000256" key="8">
    <source>
        <dbReference type="PROSITE-ProRule" id="PRU10040"/>
    </source>
</evidence>
<dbReference type="EC" id="3.1.1.11" evidence="9"/>
<keyword evidence="11" id="KW-0472">Membrane</keyword>
<dbReference type="Pfam" id="PF04043">
    <property type="entry name" value="PMEI"/>
    <property type="match status" value="1"/>
</dbReference>
<comment type="catalytic activity">
    <reaction evidence="9">
        <text>[(1-&gt;4)-alpha-D-galacturonosyl methyl ester](n) + n H2O = [(1-&gt;4)-alpha-D-galacturonosyl](n) + n methanol + n H(+)</text>
        <dbReference type="Rhea" id="RHEA:22380"/>
        <dbReference type="Rhea" id="RHEA-COMP:14570"/>
        <dbReference type="Rhea" id="RHEA-COMP:14573"/>
        <dbReference type="ChEBI" id="CHEBI:15377"/>
        <dbReference type="ChEBI" id="CHEBI:15378"/>
        <dbReference type="ChEBI" id="CHEBI:17790"/>
        <dbReference type="ChEBI" id="CHEBI:140522"/>
        <dbReference type="ChEBI" id="CHEBI:140523"/>
        <dbReference type="EC" id="3.1.1.11"/>
    </reaction>
</comment>
<keyword evidence="6 9" id="KW-0378">Hydrolase</keyword>
<dbReference type="InterPro" id="IPR035513">
    <property type="entry name" value="Invertase/methylesterase_inhib"/>
</dbReference>